<reference evidence="1 2" key="1">
    <citation type="submission" date="2013-08" db="EMBL/GenBank/DDBJ databases">
        <title>Genome sequencing of Cellulomonas bogoriensis 69B4.</title>
        <authorList>
            <person name="Chen F."/>
            <person name="Li Y."/>
            <person name="Wang G."/>
        </authorList>
    </citation>
    <scope>NUCLEOTIDE SEQUENCE [LARGE SCALE GENOMIC DNA]</scope>
    <source>
        <strain evidence="1 2">69B4</strain>
    </source>
</reference>
<dbReference type="Proteomes" id="UP000054314">
    <property type="component" value="Unassembled WGS sequence"/>
</dbReference>
<dbReference type="AlphaFoldDB" id="A0A0A0BYB6"/>
<organism evidence="1 2">
    <name type="scientific">Cellulomonas bogoriensis 69B4 = DSM 16987</name>
    <dbReference type="NCBI Taxonomy" id="1386082"/>
    <lineage>
        <taxon>Bacteria</taxon>
        <taxon>Bacillati</taxon>
        <taxon>Actinomycetota</taxon>
        <taxon>Actinomycetes</taxon>
        <taxon>Micrococcales</taxon>
        <taxon>Cellulomonadaceae</taxon>
        <taxon>Cellulomonas</taxon>
    </lineage>
</organism>
<comment type="caution">
    <text evidence="1">The sequence shown here is derived from an EMBL/GenBank/DDBJ whole genome shotgun (WGS) entry which is preliminary data.</text>
</comment>
<sequence length="91" mass="9968">MPNGAVGAERLVLYVRTGCHLCAQARQVIAQVAAEAGVGWGEVDIDEHPDREQLTRMYGELVPVVTVDGVQQGYWRLDAGRLRRALAQGPR</sequence>
<keyword evidence="2" id="KW-1185">Reference proteome</keyword>
<evidence type="ECO:0000313" key="1">
    <source>
        <dbReference type="EMBL" id="KGM13383.1"/>
    </source>
</evidence>
<dbReference type="InterPro" id="IPR008554">
    <property type="entry name" value="Glutaredoxin-like"/>
</dbReference>
<evidence type="ECO:0000313" key="2">
    <source>
        <dbReference type="Proteomes" id="UP000054314"/>
    </source>
</evidence>
<dbReference type="Pfam" id="PF05768">
    <property type="entry name" value="Glrx-like"/>
    <property type="match status" value="1"/>
</dbReference>
<dbReference type="PROSITE" id="PS51354">
    <property type="entry name" value="GLUTAREDOXIN_2"/>
    <property type="match status" value="1"/>
</dbReference>
<gene>
    <name evidence="1" type="ORF">N869_14440</name>
</gene>
<dbReference type="RefSeq" id="WP_035059374.1">
    <property type="nucleotide sequence ID" value="NZ_AXCZ01000046.1"/>
</dbReference>
<accession>A0A0A0BYB6</accession>
<dbReference type="InterPro" id="IPR036249">
    <property type="entry name" value="Thioredoxin-like_sf"/>
</dbReference>
<protein>
    <submittedName>
        <fullName evidence="1">Glutaredoxin</fullName>
    </submittedName>
</protein>
<proteinExistence type="predicted"/>
<name>A0A0A0BYB6_9CELL</name>
<dbReference type="OrthoDB" id="8779161at2"/>
<dbReference type="Gene3D" id="3.40.30.10">
    <property type="entry name" value="Glutaredoxin"/>
    <property type="match status" value="1"/>
</dbReference>
<dbReference type="EMBL" id="AXCZ01000046">
    <property type="protein sequence ID" value="KGM13383.1"/>
    <property type="molecule type" value="Genomic_DNA"/>
</dbReference>
<dbReference type="SUPFAM" id="SSF52833">
    <property type="entry name" value="Thioredoxin-like"/>
    <property type="match status" value="1"/>
</dbReference>